<dbReference type="Pfam" id="PF13385">
    <property type="entry name" value="Laminin_G_3"/>
    <property type="match status" value="1"/>
</dbReference>
<dbReference type="SUPFAM" id="SSF49899">
    <property type="entry name" value="Concanavalin A-like lectins/glucanases"/>
    <property type="match status" value="1"/>
</dbReference>
<gene>
    <name evidence="1" type="ORF">EFY79_20760</name>
</gene>
<dbReference type="EMBL" id="RJJR01000028">
    <property type="protein sequence ID" value="RNI32125.1"/>
    <property type="molecule type" value="Genomic_DNA"/>
</dbReference>
<evidence type="ECO:0000313" key="1">
    <source>
        <dbReference type="EMBL" id="RNI32125.1"/>
    </source>
</evidence>
<organism evidence="1 2">
    <name type="scientific">Hanamia caeni</name>
    <dbReference type="NCBI Taxonomy" id="2294116"/>
    <lineage>
        <taxon>Bacteria</taxon>
        <taxon>Pseudomonadati</taxon>
        <taxon>Bacteroidota</taxon>
        <taxon>Chitinophagia</taxon>
        <taxon>Chitinophagales</taxon>
        <taxon>Chitinophagaceae</taxon>
        <taxon>Hanamia</taxon>
    </lineage>
</organism>
<reference evidence="1 2" key="1">
    <citation type="submission" date="2018-11" db="EMBL/GenBank/DDBJ databases">
        <title>Draft genome sequence of Ferruginibacter sp. BO-59.</title>
        <authorList>
            <person name="Im W.T."/>
        </authorList>
    </citation>
    <scope>NUCLEOTIDE SEQUENCE [LARGE SCALE GENOMIC DNA]</scope>
    <source>
        <strain evidence="1 2">BO-59</strain>
    </source>
</reference>
<accession>A0A3M9N416</accession>
<dbReference type="Gene3D" id="2.60.120.200">
    <property type="match status" value="1"/>
</dbReference>
<proteinExistence type="predicted"/>
<dbReference type="GO" id="GO:0004553">
    <property type="term" value="F:hydrolase activity, hydrolyzing O-glycosyl compounds"/>
    <property type="evidence" value="ECO:0007669"/>
    <property type="project" value="UniProtKB-ARBA"/>
</dbReference>
<protein>
    <submittedName>
        <fullName evidence="1">LamG domain-containing protein</fullName>
    </submittedName>
</protein>
<sequence length="281" mass="30250">MALVSSCKKGNPNNLPSVSPKDFVGKIEGFDSSGQVATDHLVAYWGFNGSQAEEKSGIAPTSSLNATLVDNGVAGKALQLDSGYVYYASQIPAFKDSLPSFTVSEWVQIQNNGSTPTMTFSLAAPGQFWPDFAFLLETGQKPASDTNNLVVHPSYADVNGGRQDNLNAGWLTSYKSPTIPPGKWTHLVVTFDHASSIFQIWANGVKIGAPDYQNRGTGLFKLAVPNEVLIGGWYNNIPGKELTTDTWTVPMRGKIDEIRVYNEALGAADIIALYKLGRAGQ</sequence>
<comment type="caution">
    <text evidence="1">The sequence shown here is derived from an EMBL/GenBank/DDBJ whole genome shotgun (WGS) entry which is preliminary data.</text>
</comment>
<dbReference type="Proteomes" id="UP000267223">
    <property type="component" value="Unassembled WGS sequence"/>
</dbReference>
<keyword evidence="2" id="KW-1185">Reference proteome</keyword>
<dbReference type="AlphaFoldDB" id="A0A3M9N416"/>
<dbReference type="GO" id="GO:0005975">
    <property type="term" value="P:carbohydrate metabolic process"/>
    <property type="evidence" value="ECO:0007669"/>
    <property type="project" value="UniProtKB-ARBA"/>
</dbReference>
<evidence type="ECO:0000313" key="2">
    <source>
        <dbReference type="Proteomes" id="UP000267223"/>
    </source>
</evidence>
<dbReference type="OrthoDB" id="9814380at2"/>
<dbReference type="InterPro" id="IPR013320">
    <property type="entry name" value="ConA-like_dom_sf"/>
</dbReference>
<name>A0A3M9N416_9BACT</name>